<evidence type="ECO:0000313" key="8">
    <source>
        <dbReference type="Proteomes" id="UP000197153"/>
    </source>
</evidence>
<dbReference type="InterPro" id="IPR004364">
    <property type="entry name" value="Aa-tRNA-synt_II"/>
</dbReference>
<proteinExistence type="predicted"/>
<feature type="domain" description="Aminoacyl-transfer RNA synthetases class-II family profile" evidence="6">
    <location>
        <begin position="112"/>
        <end position="325"/>
    </location>
</feature>
<keyword evidence="5" id="KW-0030">Aminoacyl-tRNA synthetase</keyword>
<evidence type="ECO:0000256" key="2">
    <source>
        <dbReference type="ARBA" id="ARBA00022741"/>
    </source>
</evidence>
<dbReference type="GO" id="GO:0005524">
    <property type="term" value="F:ATP binding"/>
    <property type="evidence" value="ECO:0007669"/>
    <property type="project" value="UniProtKB-KW"/>
</dbReference>
<evidence type="ECO:0000259" key="6">
    <source>
        <dbReference type="PROSITE" id="PS50862"/>
    </source>
</evidence>
<keyword evidence="3" id="KW-0067">ATP-binding</keyword>
<gene>
    <name evidence="7" type="ORF">Y958_24050</name>
</gene>
<dbReference type="GO" id="GO:0004816">
    <property type="term" value="F:asparagine-tRNA ligase activity"/>
    <property type="evidence" value="ECO:0007669"/>
    <property type="project" value="TreeGrafter"/>
</dbReference>
<evidence type="ECO:0000256" key="1">
    <source>
        <dbReference type="ARBA" id="ARBA00022598"/>
    </source>
</evidence>
<evidence type="ECO:0000256" key="4">
    <source>
        <dbReference type="ARBA" id="ARBA00022917"/>
    </source>
</evidence>
<dbReference type="InterPro" id="IPR006195">
    <property type="entry name" value="aa-tRNA-synth_II"/>
</dbReference>
<dbReference type="KEGG" id="nao:Y958_24050"/>
<dbReference type="PANTHER" id="PTHR22594">
    <property type="entry name" value="ASPARTYL/LYSYL-TRNA SYNTHETASE"/>
    <property type="match status" value="1"/>
</dbReference>
<dbReference type="InterPro" id="IPR045864">
    <property type="entry name" value="aa-tRNA-synth_II/BPL/LPL"/>
</dbReference>
<dbReference type="SUPFAM" id="SSF55681">
    <property type="entry name" value="Class II aaRS and biotin synthetases"/>
    <property type="match status" value="1"/>
</dbReference>
<keyword evidence="4" id="KW-0648">Protein biosynthesis</keyword>
<dbReference type="PROSITE" id="PS50862">
    <property type="entry name" value="AA_TRNA_LIGASE_II"/>
    <property type="match status" value="1"/>
</dbReference>
<dbReference type="Gene3D" id="3.30.930.10">
    <property type="entry name" value="Bira Bifunctional Protein, Domain 2"/>
    <property type="match status" value="1"/>
</dbReference>
<accession>A0A248JZ69</accession>
<sequence>MTATRIRRVPSVWDRPDLQFSAALETDWYRQVAQAYGLFYFTSVDFFRSCGCVPALVPITTGSISSPMGLGSDSEPVEIMLHGRRTYLADSMQFALEYYLRQNHPGAFYIMPSFRGEASDARHLNQFYHSEAEIVGGLDEVMSFVEAYLLALCRAMLDGVEGVSRKRLETYLTQGAPICMEVEDAVARLGNEAPFVQEATNGEPLISAAGEQELLRRSGREAIWLMHPSRTTTPFYQAACPDLPDRAQAADLLLGIGETVGCGERHATEQAVRATLELQRVSAEPYDWYLRLKREHPLRTAGFGLGVERFLLWALEHDDIRDVHPVPRLKEGPWPL</sequence>
<dbReference type="PANTHER" id="PTHR22594:SF34">
    <property type="entry name" value="ASPARAGINE--TRNA LIGASE, MITOCHONDRIAL-RELATED"/>
    <property type="match status" value="1"/>
</dbReference>
<dbReference type="AlphaFoldDB" id="A0A248JZ69"/>
<evidence type="ECO:0000256" key="3">
    <source>
        <dbReference type="ARBA" id="ARBA00022840"/>
    </source>
</evidence>
<keyword evidence="1" id="KW-0436">Ligase</keyword>
<organism evidence="7 8">
    <name type="scientific">Nitrospirillum viridazoti CBAmc</name>
    <dbReference type="NCBI Taxonomy" id="1441467"/>
    <lineage>
        <taxon>Bacteria</taxon>
        <taxon>Pseudomonadati</taxon>
        <taxon>Pseudomonadota</taxon>
        <taxon>Alphaproteobacteria</taxon>
        <taxon>Rhodospirillales</taxon>
        <taxon>Azospirillaceae</taxon>
        <taxon>Nitrospirillum</taxon>
        <taxon>Nitrospirillum viridazoti</taxon>
    </lineage>
</organism>
<evidence type="ECO:0000313" key="7">
    <source>
        <dbReference type="EMBL" id="ASG24017.1"/>
    </source>
</evidence>
<protein>
    <submittedName>
        <fullName evidence="7">Asparaginase</fullName>
    </submittedName>
</protein>
<dbReference type="Proteomes" id="UP000197153">
    <property type="component" value="Chromosome 3"/>
</dbReference>
<evidence type="ECO:0000256" key="5">
    <source>
        <dbReference type="ARBA" id="ARBA00023146"/>
    </source>
</evidence>
<reference evidence="7 8" key="1">
    <citation type="submission" date="2017-06" db="EMBL/GenBank/DDBJ databases">
        <title>Complete genome sequence of Nitrospirillum amazonense strain CBAmC, an endophytic nitrogen-fixing and plant growth-promoting bacterium, isolated from sugarcane.</title>
        <authorList>
            <person name="Schwab S."/>
            <person name="dos Santos Teixeira K.R."/>
            <person name="Simoes Araujo J.L."/>
            <person name="Soares Vidal M."/>
            <person name="Borges de Freitas H.R."/>
            <person name="Rivello Crivelaro A.L."/>
            <person name="Bueno de Camargo Nunes A."/>
            <person name="dos Santos C.M."/>
            <person name="Palmeira da Silva Rosa D."/>
            <person name="da Silva Padilha D."/>
            <person name="da Silva E."/>
            <person name="Araujo Terra L."/>
            <person name="Soares Mendes V."/>
            <person name="Farinelli L."/>
            <person name="Magalhaes Cruz L."/>
            <person name="Baldani J.I."/>
        </authorList>
    </citation>
    <scope>NUCLEOTIDE SEQUENCE [LARGE SCALE GENOMIC DNA]</scope>
    <source>
        <strain evidence="7 8">CBAmC</strain>
    </source>
</reference>
<dbReference type="GO" id="GO:0006421">
    <property type="term" value="P:asparaginyl-tRNA aminoacylation"/>
    <property type="evidence" value="ECO:0007669"/>
    <property type="project" value="TreeGrafter"/>
</dbReference>
<dbReference type="RefSeq" id="WP_088874474.1">
    <property type="nucleotide sequence ID" value="NZ_CP022112.1"/>
</dbReference>
<keyword evidence="8" id="KW-1185">Reference proteome</keyword>
<name>A0A248JZ69_9PROT</name>
<dbReference type="Pfam" id="PF00152">
    <property type="entry name" value="tRNA-synt_2"/>
    <property type="match status" value="1"/>
</dbReference>
<keyword evidence="2" id="KW-0547">Nucleotide-binding</keyword>
<dbReference type="EMBL" id="CP022112">
    <property type="protein sequence ID" value="ASG24017.1"/>
    <property type="molecule type" value="Genomic_DNA"/>
</dbReference>